<evidence type="ECO:0000259" key="5">
    <source>
        <dbReference type="Pfam" id="PF13657"/>
    </source>
</evidence>
<dbReference type="EMBL" id="JACGWU010000001">
    <property type="protein sequence ID" value="MBA8828756.1"/>
    <property type="molecule type" value="Genomic_DNA"/>
</dbReference>
<dbReference type="Pfam" id="PF13657">
    <property type="entry name" value="Couple_hipA"/>
    <property type="match status" value="1"/>
</dbReference>
<evidence type="ECO:0000256" key="2">
    <source>
        <dbReference type="ARBA" id="ARBA00022679"/>
    </source>
</evidence>
<evidence type="ECO:0000256" key="3">
    <source>
        <dbReference type="ARBA" id="ARBA00022777"/>
    </source>
</evidence>
<evidence type="ECO:0000259" key="4">
    <source>
        <dbReference type="Pfam" id="PF07804"/>
    </source>
</evidence>
<dbReference type="AlphaFoldDB" id="A0A7W3JT51"/>
<dbReference type="GO" id="GO:0004674">
    <property type="term" value="F:protein serine/threonine kinase activity"/>
    <property type="evidence" value="ECO:0007669"/>
    <property type="project" value="UniProtKB-EC"/>
</dbReference>
<organism evidence="6 7">
    <name type="scientific">Alpinimonas psychrophila</name>
    <dbReference type="NCBI Taxonomy" id="748908"/>
    <lineage>
        <taxon>Bacteria</taxon>
        <taxon>Bacillati</taxon>
        <taxon>Actinomycetota</taxon>
        <taxon>Actinomycetes</taxon>
        <taxon>Micrococcales</taxon>
        <taxon>Microbacteriaceae</taxon>
        <taxon>Alpinimonas</taxon>
    </lineage>
</organism>
<dbReference type="RefSeq" id="WP_182484132.1">
    <property type="nucleotide sequence ID" value="NZ_JACGWU010000001.1"/>
</dbReference>
<comment type="caution">
    <text evidence="6">The sequence shown here is derived from an EMBL/GenBank/DDBJ whole genome shotgun (WGS) entry which is preliminary data.</text>
</comment>
<keyword evidence="2 6" id="KW-0808">Transferase</keyword>
<protein>
    <submittedName>
        <fullName evidence="6">Serine/threonine-protein kinase HipA</fullName>
        <ecNumber evidence="6">2.7.11.1</ecNumber>
    </submittedName>
</protein>
<dbReference type="Gene3D" id="1.10.1070.20">
    <property type="match status" value="1"/>
</dbReference>
<evidence type="ECO:0000256" key="1">
    <source>
        <dbReference type="ARBA" id="ARBA00010164"/>
    </source>
</evidence>
<dbReference type="InterPro" id="IPR052028">
    <property type="entry name" value="HipA_Ser/Thr_kinase"/>
</dbReference>
<sequence>MTFEAVNVIRVHLWGNYVGALAPGRTRGAFVFEYTPEWIQKAIELSPTSMPSRRAPYVFPGLSETTFFGLPPAIADALPDRFGNAIIDAELARRGASPRQVTALDRLAYTGQRSMGALEFTPERGPGARPSTMLDIGELVRTARDVIAGTLGSDHEAELALQQILAIGTSAGGARAKAVVNVDPQSGELRPGQFPQDGQESWLLKFDGVGKDAQLGETEVYGRVEYAYAAMARAAGIHMSQTRLLEENGRAHFMTRRFDRPGGTQKLHMQTLCALSVLDYNLVGVHDYAQYQQAIAQLALGEEAAAEAFRRMVFNYAAANCDDHTKNFSFLMDEAGQWSLAPAYDITHAFNPAGPWTFQHLMGVEGKFQDVTKAEFMRFAERHGVPGARTIINDVTAAIDSWSEFANTAGLTTDVSARIGRDHTPQES</sequence>
<accession>A0A7W3JT51</accession>
<dbReference type="GO" id="GO:0005829">
    <property type="term" value="C:cytosol"/>
    <property type="evidence" value="ECO:0007669"/>
    <property type="project" value="TreeGrafter"/>
</dbReference>
<feature type="domain" description="HipA-like C-terminal" evidence="4">
    <location>
        <begin position="169"/>
        <end position="401"/>
    </location>
</feature>
<dbReference type="InterPro" id="IPR017508">
    <property type="entry name" value="HipA_N1"/>
</dbReference>
<gene>
    <name evidence="6" type="ORF">FB555_000827</name>
</gene>
<evidence type="ECO:0000313" key="7">
    <source>
        <dbReference type="Proteomes" id="UP000524237"/>
    </source>
</evidence>
<reference evidence="6 7" key="1">
    <citation type="submission" date="2020-07" db="EMBL/GenBank/DDBJ databases">
        <title>Sequencing the genomes of 1000 actinobacteria strains.</title>
        <authorList>
            <person name="Klenk H.-P."/>
        </authorList>
    </citation>
    <scope>NUCLEOTIDE SEQUENCE [LARGE SCALE GENOMIC DNA]</scope>
    <source>
        <strain evidence="6 7">DSM 23737</strain>
    </source>
</reference>
<name>A0A7W3JT51_9MICO</name>
<dbReference type="PANTHER" id="PTHR37419">
    <property type="entry name" value="SERINE/THREONINE-PROTEIN KINASE TOXIN HIPA"/>
    <property type="match status" value="1"/>
</dbReference>
<comment type="similarity">
    <text evidence="1">Belongs to the HipA Ser/Thr kinase family.</text>
</comment>
<proteinExistence type="inferred from homology"/>
<dbReference type="PANTHER" id="PTHR37419:SF8">
    <property type="entry name" value="TOXIN YJJJ"/>
    <property type="match status" value="1"/>
</dbReference>
<dbReference type="InterPro" id="IPR012893">
    <property type="entry name" value="HipA-like_C"/>
</dbReference>
<dbReference type="Proteomes" id="UP000524237">
    <property type="component" value="Unassembled WGS sequence"/>
</dbReference>
<dbReference type="EC" id="2.7.11.1" evidence="6"/>
<keyword evidence="7" id="KW-1185">Reference proteome</keyword>
<evidence type="ECO:0000313" key="6">
    <source>
        <dbReference type="EMBL" id="MBA8828756.1"/>
    </source>
</evidence>
<feature type="domain" description="HipA N-terminal subdomain 1" evidence="5">
    <location>
        <begin position="10"/>
        <end position="120"/>
    </location>
</feature>
<keyword evidence="3 6" id="KW-0418">Kinase</keyword>
<dbReference type="Pfam" id="PF07804">
    <property type="entry name" value="HipA_C"/>
    <property type="match status" value="1"/>
</dbReference>